<dbReference type="RefSeq" id="XP_014143440.1">
    <property type="nucleotide sequence ID" value="XM_014287965.1"/>
</dbReference>
<name>A0A0L0F069_9EUKA</name>
<proteinExistence type="predicted"/>
<dbReference type="Pfam" id="PF10974">
    <property type="entry name" value="DUF2804"/>
    <property type="match status" value="1"/>
</dbReference>
<dbReference type="GeneID" id="25918454"/>
<dbReference type="Proteomes" id="UP000054560">
    <property type="component" value="Unassembled WGS sequence"/>
</dbReference>
<evidence type="ECO:0000313" key="2">
    <source>
        <dbReference type="Proteomes" id="UP000054560"/>
    </source>
</evidence>
<sequence>MAYEMELGDADSLVMHLPLDGNPLRPAYTHKLSGMHARGTLEIDDETYMFPDAAAALDWTKSLSLRRTGMVYVCFPVVCHLACELMDVSGLGCYFSECAGLV</sequence>
<dbReference type="OrthoDB" id="4763727at2759"/>
<dbReference type="AlphaFoldDB" id="A0A0L0F069"/>
<keyword evidence="2" id="KW-1185">Reference proteome</keyword>
<organism evidence="1 2">
    <name type="scientific">Sphaeroforma arctica JP610</name>
    <dbReference type="NCBI Taxonomy" id="667725"/>
    <lineage>
        <taxon>Eukaryota</taxon>
        <taxon>Ichthyosporea</taxon>
        <taxon>Ichthyophonida</taxon>
        <taxon>Sphaeroforma</taxon>
    </lineage>
</organism>
<evidence type="ECO:0000313" key="1">
    <source>
        <dbReference type="EMBL" id="KNC69538.1"/>
    </source>
</evidence>
<dbReference type="EMBL" id="KQ254525">
    <property type="protein sequence ID" value="KNC69538.1"/>
    <property type="molecule type" value="Genomic_DNA"/>
</dbReference>
<dbReference type="InterPro" id="IPR021243">
    <property type="entry name" value="DUF2804"/>
</dbReference>
<reference evidence="1 2" key="1">
    <citation type="submission" date="2011-02" db="EMBL/GenBank/DDBJ databases">
        <title>The Genome Sequence of Sphaeroforma arctica JP610.</title>
        <authorList>
            <consortium name="The Broad Institute Genome Sequencing Platform"/>
            <person name="Russ C."/>
            <person name="Cuomo C."/>
            <person name="Young S.K."/>
            <person name="Zeng Q."/>
            <person name="Gargeya S."/>
            <person name="Alvarado L."/>
            <person name="Berlin A."/>
            <person name="Chapman S.B."/>
            <person name="Chen Z."/>
            <person name="Freedman E."/>
            <person name="Gellesch M."/>
            <person name="Goldberg J."/>
            <person name="Griggs A."/>
            <person name="Gujja S."/>
            <person name="Heilman E."/>
            <person name="Heiman D."/>
            <person name="Howarth C."/>
            <person name="Mehta T."/>
            <person name="Neiman D."/>
            <person name="Pearson M."/>
            <person name="Roberts A."/>
            <person name="Saif S."/>
            <person name="Shea T."/>
            <person name="Shenoy N."/>
            <person name="Sisk P."/>
            <person name="Stolte C."/>
            <person name="Sykes S."/>
            <person name="White J."/>
            <person name="Yandava C."/>
            <person name="Burger G."/>
            <person name="Gray M.W."/>
            <person name="Holland P.W.H."/>
            <person name="King N."/>
            <person name="Lang F.B.F."/>
            <person name="Roger A.J."/>
            <person name="Ruiz-Trillo I."/>
            <person name="Haas B."/>
            <person name="Nusbaum C."/>
            <person name="Birren B."/>
        </authorList>
    </citation>
    <scope>NUCLEOTIDE SEQUENCE [LARGE SCALE GENOMIC DNA]</scope>
    <source>
        <strain evidence="1 2">JP610</strain>
    </source>
</reference>
<protein>
    <submittedName>
        <fullName evidence="1">Uncharacterized protein</fullName>
    </submittedName>
</protein>
<gene>
    <name evidence="1" type="ORF">SARC_17950</name>
</gene>
<accession>A0A0L0F069</accession>